<reference evidence="5 6" key="1">
    <citation type="submission" date="2018-08" db="EMBL/GenBank/DDBJ databases">
        <title>Genomic investigation of the strawberry pathogen Phytophthora fragariae indicates pathogenicity is determined by transcriptional variation in three key races.</title>
        <authorList>
            <person name="Adams T.M."/>
            <person name="Armitage A.D."/>
            <person name="Sobczyk M.K."/>
            <person name="Bates H.J."/>
            <person name="Dunwell J.M."/>
            <person name="Nellist C.F."/>
            <person name="Harrison R.J."/>
        </authorList>
    </citation>
    <scope>NUCLEOTIDE SEQUENCE [LARGE SCALE GENOMIC DNA]</scope>
    <source>
        <strain evidence="5 6">NOV-5</strain>
    </source>
</reference>
<dbReference type="GO" id="GO:0043565">
    <property type="term" value="F:sequence-specific DNA binding"/>
    <property type="evidence" value="ECO:0007669"/>
    <property type="project" value="InterPro"/>
</dbReference>
<feature type="domain" description="HSF-type DNA-binding" evidence="4">
    <location>
        <begin position="154"/>
        <end position="229"/>
    </location>
</feature>
<accession>A0A6A3R7U7</accession>
<feature type="non-terminal residue" evidence="5">
    <location>
        <position position="1"/>
    </location>
</feature>
<dbReference type="InterPro" id="IPR036388">
    <property type="entry name" value="WH-like_DNA-bd_sf"/>
</dbReference>
<organism evidence="5 6">
    <name type="scientific">Phytophthora fragariae</name>
    <dbReference type="NCBI Taxonomy" id="53985"/>
    <lineage>
        <taxon>Eukaryota</taxon>
        <taxon>Sar</taxon>
        <taxon>Stramenopiles</taxon>
        <taxon>Oomycota</taxon>
        <taxon>Peronosporomycetes</taxon>
        <taxon>Peronosporales</taxon>
        <taxon>Peronosporaceae</taxon>
        <taxon>Phytophthora</taxon>
    </lineage>
</organism>
<proteinExistence type="predicted"/>
<dbReference type="InterPro" id="IPR000232">
    <property type="entry name" value="HSF_DNA-bd"/>
</dbReference>
<dbReference type="Gene3D" id="1.10.10.10">
    <property type="entry name" value="Winged helix-like DNA-binding domain superfamily/Winged helix DNA-binding domain"/>
    <property type="match status" value="1"/>
</dbReference>
<dbReference type="FunFam" id="1.10.10.10:FF:000286">
    <property type="entry name" value="Heat shock transcription factor"/>
    <property type="match status" value="1"/>
</dbReference>
<name>A0A6A3R7U7_9STRA</name>
<dbReference type="AlphaFoldDB" id="A0A6A3R7U7"/>
<evidence type="ECO:0000256" key="3">
    <source>
        <dbReference type="ARBA" id="ARBA00023242"/>
    </source>
</evidence>
<evidence type="ECO:0000313" key="5">
    <source>
        <dbReference type="EMBL" id="KAE9091010.1"/>
    </source>
</evidence>
<dbReference type="GO" id="GO:0005634">
    <property type="term" value="C:nucleus"/>
    <property type="evidence" value="ECO:0007669"/>
    <property type="project" value="UniProtKB-SubCell"/>
</dbReference>
<comment type="subcellular location">
    <subcellularLocation>
        <location evidence="1">Nucleus</location>
    </subcellularLocation>
</comment>
<evidence type="ECO:0000256" key="2">
    <source>
        <dbReference type="ARBA" id="ARBA00023125"/>
    </source>
</evidence>
<dbReference type="Pfam" id="PF00447">
    <property type="entry name" value="HSF_DNA-bind"/>
    <property type="match status" value="1"/>
</dbReference>
<protein>
    <recommendedName>
        <fullName evidence="4">HSF-type DNA-binding domain-containing protein</fullName>
    </recommendedName>
</protein>
<evidence type="ECO:0000259" key="4">
    <source>
        <dbReference type="Pfam" id="PF00447"/>
    </source>
</evidence>
<dbReference type="EMBL" id="QXGA01002857">
    <property type="protein sequence ID" value="KAE9091010.1"/>
    <property type="molecule type" value="Genomic_DNA"/>
</dbReference>
<dbReference type="GO" id="GO:0003700">
    <property type="term" value="F:DNA-binding transcription factor activity"/>
    <property type="evidence" value="ECO:0007669"/>
    <property type="project" value="InterPro"/>
</dbReference>
<evidence type="ECO:0000256" key="1">
    <source>
        <dbReference type="ARBA" id="ARBA00004123"/>
    </source>
</evidence>
<comment type="caution">
    <text evidence="5">The sequence shown here is derived from an EMBL/GenBank/DDBJ whole genome shotgun (WGS) entry which is preliminary data.</text>
</comment>
<gene>
    <name evidence="5" type="ORF">PF006_g25024</name>
</gene>
<dbReference type="InterPro" id="IPR036390">
    <property type="entry name" value="WH_DNA-bd_sf"/>
</dbReference>
<dbReference type="SUPFAM" id="SSF46785">
    <property type="entry name" value="Winged helix' DNA-binding domain"/>
    <property type="match status" value="1"/>
</dbReference>
<sequence length="237" mass="26318">PRHTNPEDCASGGTTISVEAEQLLVGAAHVRPEALACSAEDDVSSGVPAEPGQPRSPAALAPAARINVQHASARDLSSQLDFVRAAIAGYSSCRPPPSPGTFFDRSAVDMMHRVHMPPIQQQQPPLSLHPERGLGAVFKSSSLRAMRVPKILRSLCDIFHYEDHSIFTWSKDSTYFQIFDTKGLEVAGLPKYFKHRKFPSFLRPLYNFGFRKRTKTQSRVCTFSHYHLVTDTDAWRG</sequence>
<keyword evidence="3" id="KW-0539">Nucleus</keyword>
<keyword evidence="2" id="KW-0238">DNA-binding</keyword>
<evidence type="ECO:0000313" key="6">
    <source>
        <dbReference type="Proteomes" id="UP000440732"/>
    </source>
</evidence>
<dbReference type="Proteomes" id="UP000440732">
    <property type="component" value="Unassembled WGS sequence"/>
</dbReference>